<dbReference type="RefSeq" id="WP_058372689.1">
    <property type="nucleotide sequence ID" value="NZ_CP011034.1"/>
</dbReference>
<feature type="signal peptide" evidence="1">
    <location>
        <begin position="1"/>
        <end position="21"/>
    </location>
</feature>
<organism evidence="2">
    <name type="scientific">Pseudoalteromonas translucida KMM 520</name>
    <dbReference type="NCBI Taxonomy" id="1315283"/>
    <lineage>
        <taxon>Bacteria</taxon>
        <taxon>Pseudomonadati</taxon>
        <taxon>Pseudomonadota</taxon>
        <taxon>Gammaproteobacteria</taxon>
        <taxon>Alteromonadales</taxon>
        <taxon>Pseudoalteromonadaceae</taxon>
        <taxon>Pseudoalteromonas</taxon>
    </lineage>
</organism>
<gene>
    <name evidence="2" type="ORF">PTRA_a0748</name>
</gene>
<dbReference type="KEGG" id="ptn:PTRA_a0748"/>
<evidence type="ECO:0000256" key="1">
    <source>
        <dbReference type="SAM" id="SignalP"/>
    </source>
</evidence>
<dbReference type="OrthoDB" id="6314564at2"/>
<evidence type="ECO:0008006" key="4">
    <source>
        <dbReference type="Google" id="ProtNLM"/>
    </source>
</evidence>
<accession>A0A0U2MMY1</accession>
<dbReference type="AlphaFoldDB" id="A0A0U2MMY1"/>
<dbReference type="EMBL" id="CP011034">
    <property type="protein sequence ID" value="ALS32068.1"/>
    <property type="molecule type" value="Genomic_DNA"/>
</dbReference>
<proteinExistence type="predicted"/>
<dbReference type="Proteomes" id="UP000065261">
    <property type="component" value="Chromosome I"/>
</dbReference>
<reference evidence="2 3" key="1">
    <citation type="submission" date="2015-03" db="EMBL/GenBank/DDBJ databases">
        <authorList>
            <person name="Murphy D."/>
        </authorList>
    </citation>
    <scope>NUCLEOTIDE SEQUENCE [LARGE SCALE GENOMIC DNA]</scope>
    <source>
        <strain evidence="2 3">KMM 520</strain>
    </source>
</reference>
<evidence type="ECO:0000313" key="2">
    <source>
        <dbReference type="EMBL" id="ALS32068.1"/>
    </source>
</evidence>
<feature type="chain" id="PRO_5006831311" description="DUF945 domain-containing protein" evidence="1">
    <location>
        <begin position="22"/>
        <end position="310"/>
    </location>
</feature>
<name>A0A0U2MMY1_9GAMM</name>
<dbReference type="PATRIC" id="fig|1315283.4.peg.666"/>
<protein>
    <recommendedName>
        <fullName evidence="4">DUF945 domain-containing protein</fullName>
    </recommendedName>
</protein>
<sequence length="310" mass="33628">MKKLVIAAAIVAAGVGGVSYANHVATKEVRAEIDKQLALVSEQTGATFKYADLSASVISNSVEISNMEVISSEGDNVASIQSIEVTGYETDKISPHTTFDVKSFQFNKDFVAKLPADTNIMLASASYDLHSSLDYDEKSGDSDVVVKLDAKDIVSLNMNMGLANTQALMDASLAISKAQQAAGSQPLTYEQELQQQTLIMQAMSKLEPRSVNFELNNQGELKALLESELVKQGMSVEQMQMMVEQQLQQAPVTEEIAEAISGFVKGLNSFSVSAKLPEGKTMMEVNQQIMMLIGQPEKLVEYINLEVKGD</sequence>
<keyword evidence="1" id="KW-0732">Signal</keyword>
<evidence type="ECO:0000313" key="3">
    <source>
        <dbReference type="Proteomes" id="UP000065261"/>
    </source>
</evidence>